<accession>A0A3M7RSA3</accession>
<comment type="caution">
    <text evidence="1">The sequence shown here is derived from an EMBL/GenBank/DDBJ whole genome shotgun (WGS) entry which is preliminary data.</text>
</comment>
<dbReference type="AlphaFoldDB" id="A0A3M7RSA3"/>
<evidence type="ECO:0000313" key="1">
    <source>
        <dbReference type="EMBL" id="RNA26198.1"/>
    </source>
</evidence>
<dbReference type="EMBL" id="REGN01002779">
    <property type="protein sequence ID" value="RNA26198.1"/>
    <property type="molecule type" value="Genomic_DNA"/>
</dbReference>
<organism evidence="1 2">
    <name type="scientific">Brachionus plicatilis</name>
    <name type="common">Marine rotifer</name>
    <name type="synonym">Brachionus muelleri</name>
    <dbReference type="NCBI Taxonomy" id="10195"/>
    <lineage>
        <taxon>Eukaryota</taxon>
        <taxon>Metazoa</taxon>
        <taxon>Spiralia</taxon>
        <taxon>Gnathifera</taxon>
        <taxon>Rotifera</taxon>
        <taxon>Eurotatoria</taxon>
        <taxon>Monogononta</taxon>
        <taxon>Pseudotrocha</taxon>
        <taxon>Ploima</taxon>
        <taxon>Brachionidae</taxon>
        <taxon>Brachionus</taxon>
    </lineage>
</organism>
<dbReference type="Proteomes" id="UP000276133">
    <property type="component" value="Unassembled WGS sequence"/>
</dbReference>
<proteinExistence type="predicted"/>
<gene>
    <name evidence="1" type="ORF">BpHYR1_039663</name>
</gene>
<protein>
    <submittedName>
        <fullName evidence="1">Uncharacterized protein</fullName>
    </submittedName>
</protein>
<name>A0A3M7RSA3_BRAPC</name>
<reference evidence="1 2" key="1">
    <citation type="journal article" date="2018" name="Sci. Rep.">
        <title>Genomic signatures of local adaptation to the degree of environmental predictability in rotifers.</title>
        <authorList>
            <person name="Franch-Gras L."/>
            <person name="Hahn C."/>
            <person name="Garcia-Roger E.M."/>
            <person name="Carmona M.J."/>
            <person name="Serra M."/>
            <person name="Gomez A."/>
        </authorList>
    </citation>
    <scope>NUCLEOTIDE SEQUENCE [LARGE SCALE GENOMIC DNA]</scope>
    <source>
        <strain evidence="1">HYR1</strain>
    </source>
</reference>
<evidence type="ECO:0000313" key="2">
    <source>
        <dbReference type="Proteomes" id="UP000276133"/>
    </source>
</evidence>
<sequence length="210" mass="24622">MLENVRIVGVDKESFTGKHHYHVLGVPKLFKRAARVLSKITLEQMGISHHLACQAFHSMHYGEIKDFNHWENLIGYIQKKKVLYENPNIIYVSQGNRILETIERMKAPNKFSAEDMAHFRRMYPEPTSWHGDVIKLKLTKTYTDQLEQMESQRYSEDSRKPLVDSDFEKLAPFKAYFELLLVYAWMVMKRTADGALCCVEKQPPTKQQQI</sequence>
<keyword evidence="2" id="KW-1185">Reference proteome</keyword>